<name>A0A1G2HZK4_9BACT</name>
<dbReference type="EMBL" id="MHOS01000034">
    <property type="protein sequence ID" value="OGZ67620.1"/>
    <property type="molecule type" value="Genomic_DNA"/>
</dbReference>
<proteinExistence type="predicted"/>
<evidence type="ECO:0000259" key="1">
    <source>
        <dbReference type="Pfam" id="PF23343"/>
    </source>
</evidence>
<dbReference type="Pfam" id="PF23343">
    <property type="entry name" value="REP_ORF2-G2P"/>
    <property type="match status" value="1"/>
</dbReference>
<gene>
    <name evidence="2" type="ORF">A3D35_02525</name>
</gene>
<protein>
    <recommendedName>
        <fullName evidence="1">Replication-associated protein ORF2/G2P domain-containing protein</fullName>
    </recommendedName>
</protein>
<dbReference type="AlphaFoldDB" id="A0A1G2HZK4"/>
<comment type="caution">
    <text evidence="2">The sequence shown here is derived from an EMBL/GenBank/DDBJ whole genome shotgun (WGS) entry which is preliminary data.</text>
</comment>
<evidence type="ECO:0000313" key="2">
    <source>
        <dbReference type="EMBL" id="OGZ67620.1"/>
    </source>
</evidence>
<sequence>MTLNQKEEKSVYIYSGGRMEQYGQSIDCWFYDKKIINPNIRRHKVKREKKPSDPMVSFRRSKSKARKIINCNAWKWFDDSRKPFLPVFVTLTFAENIQNLTQANRMFSKFIQRLNYEVFHKKGARLVYLGVVEFQKRGAVHYHIIFFNLPFIQNIREIWDEGRVDVKAVWTLREVINYVSKYMVKEASDGRLRGKKRFFTSRKILRPVNIRSYSVARNVKDKLKSRLKYYKEFYVEFVGKIELYHHELNSNETLFDFYIPDFKVNLDRYVKLRIESEINKEQEKTKL</sequence>
<evidence type="ECO:0000313" key="3">
    <source>
        <dbReference type="Proteomes" id="UP000176421"/>
    </source>
</evidence>
<dbReference type="STRING" id="1802206.A3D35_02525"/>
<feature type="domain" description="Replication-associated protein ORF2/G2P" evidence="1">
    <location>
        <begin position="87"/>
        <end position="186"/>
    </location>
</feature>
<dbReference type="InterPro" id="IPR056906">
    <property type="entry name" value="ORF2/G2P_dom"/>
</dbReference>
<reference evidence="2 3" key="1">
    <citation type="journal article" date="2016" name="Nat. Commun.">
        <title>Thousands of microbial genomes shed light on interconnected biogeochemical processes in an aquifer system.</title>
        <authorList>
            <person name="Anantharaman K."/>
            <person name="Brown C.T."/>
            <person name="Hug L.A."/>
            <person name="Sharon I."/>
            <person name="Castelle C.J."/>
            <person name="Probst A.J."/>
            <person name="Thomas B.C."/>
            <person name="Singh A."/>
            <person name="Wilkins M.J."/>
            <person name="Karaoz U."/>
            <person name="Brodie E.L."/>
            <person name="Williams K.H."/>
            <person name="Hubbard S.S."/>
            <person name="Banfield J.F."/>
        </authorList>
    </citation>
    <scope>NUCLEOTIDE SEQUENCE [LARGE SCALE GENOMIC DNA]</scope>
</reference>
<accession>A0A1G2HZK4</accession>
<dbReference type="Proteomes" id="UP000176421">
    <property type="component" value="Unassembled WGS sequence"/>
</dbReference>
<organism evidence="2 3">
    <name type="scientific">Candidatus Staskawiczbacteria bacterium RIFCSPHIGHO2_02_FULL_34_9</name>
    <dbReference type="NCBI Taxonomy" id="1802206"/>
    <lineage>
        <taxon>Bacteria</taxon>
        <taxon>Candidatus Staskawicziibacteriota</taxon>
    </lineage>
</organism>